<dbReference type="EMBL" id="QOPI01000001">
    <property type="protein sequence ID" value="RCL45725.1"/>
    <property type="molecule type" value="Genomic_DNA"/>
</dbReference>
<dbReference type="PANTHER" id="PTHR10695">
    <property type="entry name" value="DEPHOSPHO-COA KINASE-RELATED"/>
    <property type="match status" value="1"/>
</dbReference>
<name>A0A368C8I8_9GAMM</name>
<organism evidence="7 8">
    <name type="scientific">SAR86 cluster bacterium</name>
    <dbReference type="NCBI Taxonomy" id="2030880"/>
    <lineage>
        <taxon>Bacteria</taxon>
        <taxon>Pseudomonadati</taxon>
        <taxon>Pseudomonadota</taxon>
        <taxon>Gammaproteobacteria</taxon>
        <taxon>SAR86 cluster</taxon>
    </lineage>
</organism>
<comment type="catalytic activity">
    <reaction evidence="5">
        <text>3'-dephospho-CoA + ATP = ADP + CoA + H(+)</text>
        <dbReference type="Rhea" id="RHEA:18245"/>
        <dbReference type="ChEBI" id="CHEBI:15378"/>
        <dbReference type="ChEBI" id="CHEBI:30616"/>
        <dbReference type="ChEBI" id="CHEBI:57287"/>
        <dbReference type="ChEBI" id="CHEBI:57328"/>
        <dbReference type="ChEBI" id="CHEBI:456216"/>
        <dbReference type="EC" id="2.7.1.24"/>
    </reaction>
</comment>
<dbReference type="InterPro" id="IPR001977">
    <property type="entry name" value="Depp_CoAkinase"/>
</dbReference>
<sequence length="197" mass="22010">MIIGLTGGIGSGKSAAGIEFEKLGITVIDADEIAQKASLKNSKAYKEIVEYFGASILDNSQNIDRRKLRNIVFNNDEQKKKLEQILHPAIREDISFAISNSKSPYTIIMVPLIYETNSKDNYNRILVIDCDEDIQISRAVTRDGASEEDIKKIINSQATKKERLSIADDVISNNSSIEKLSDKVLHLHKNYLELING</sequence>
<evidence type="ECO:0000313" key="7">
    <source>
        <dbReference type="EMBL" id="RCL45725.1"/>
    </source>
</evidence>
<evidence type="ECO:0000256" key="5">
    <source>
        <dbReference type="HAMAP-Rule" id="MF_00376"/>
    </source>
</evidence>
<feature type="binding site" evidence="5">
    <location>
        <begin position="10"/>
        <end position="15"/>
    </location>
    <ligand>
        <name>ATP</name>
        <dbReference type="ChEBI" id="CHEBI:30616"/>
    </ligand>
</feature>
<evidence type="ECO:0000256" key="1">
    <source>
        <dbReference type="ARBA" id="ARBA00009018"/>
    </source>
</evidence>
<dbReference type="CDD" id="cd02022">
    <property type="entry name" value="DPCK"/>
    <property type="match status" value="1"/>
</dbReference>
<dbReference type="Gene3D" id="3.40.50.300">
    <property type="entry name" value="P-loop containing nucleotide triphosphate hydrolases"/>
    <property type="match status" value="1"/>
</dbReference>
<dbReference type="AlphaFoldDB" id="A0A368C8I8"/>
<dbReference type="Proteomes" id="UP000252915">
    <property type="component" value="Unassembled WGS sequence"/>
</dbReference>
<dbReference type="GO" id="GO:0005524">
    <property type="term" value="F:ATP binding"/>
    <property type="evidence" value="ECO:0007669"/>
    <property type="project" value="UniProtKB-UniRule"/>
</dbReference>
<comment type="function">
    <text evidence="5">Catalyzes the phosphorylation of the 3'-hydroxyl group of dephosphocoenzyme A to form coenzyme A.</text>
</comment>
<dbReference type="EC" id="2.7.1.24" evidence="5 6"/>
<dbReference type="PROSITE" id="PS51219">
    <property type="entry name" value="DPCK"/>
    <property type="match status" value="1"/>
</dbReference>
<reference evidence="7 8" key="1">
    <citation type="journal article" date="2018" name="Microbiome">
        <title>Fine metagenomic profile of the Mediterranean stratified and mixed water columns revealed by assembly and recruitment.</title>
        <authorList>
            <person name="Haro-Moreno J.M."/>
            <person name="Lopez-Perez M."/>
            <person name="De La Torre J.R."/>
            <person name="Picazo A."/>
            <person name="Camacho A."/>
            <person name="Rodriguez-Valera F."/>
        </authorList>
    </citation>
    <scope>NUCLEOTIDE SEQUENCE [LARGE SCALE GENOMIC DNA]</scope>
    <source>
        <strain evidence="7">MED-G78</strain>
    </source>
</reference>
<evidence type="ECO:0000256" key="2">
    <source>
        <dbReference type="ARBA" id="ARBA00022741"/>
    </source>
</evidence>
<keyword evidence="5 7" id="KW-0808">Transferase</keyword>
<dbReference type="GO" id="GO:0015937">
    <property type="term" value="P:coenzyme A biosynthetic process"/>
    <property type="evidence" value="ECO:0007669"/>
    <property type="project" value="UniProtKB-UniRule"/>
</dbReference>
<protein>
    <recommendedName>
        <fullName evidence="5 6">Dephospho-CoA kinase</fullName>
        <ecNumber evidence="5 6">2.7.1.24</ecNumber>
    </recommendedName>
    <alternativeName>
        <fullName evidence="5">Dephosphocoenzyme A kinase</fullName>
    </alternativeName>
</protein>
<dbReference type="UniPathway" id="UPA00241">
    <property type="reaction ID" value="UER00356"/>
</dbReference>
<dbReference type="InterPro" id="IPR027417">
    <property type="entry name" value="P-loop_NTPase"/>
</dbReference>
<dbReference type="SUPFAM" id="SSF52540">
    <property type="entry name" value="P-loop containing nucleoside triphosphate hydrolases"/>
    <property type="match status" value="1"/>
</dbReference>
<dbReference type="GO" id="GO:0005737">
    <property type="term" value="C:cytoplasm"/>
    <property type="evidence" value="ECO:0007669"/>
    <property type="project" value="UniProtKB-SubCell"/>
</dbReference>
<dbReference type="PANTHER" id="PTHR10695:SF46">
    <property type="entry name" value="BIFUNCTIONAL COENZYME A SYNTHASE-RELATED"/>
    <property type="match status" value="1"/>
</dbReference>
<accession>A0A368C8I8</accession>
<keyword evidence="5" id="KW-0963">Cytoplasm</keyword>
<proteinExistence type="inferred from homology"/>
<evidence type="ECO:0000256" key="4">
    <source>
        <dbReference type="ARBA" id="ARBA00022993"/>
    </source>
</evidence>
<gene>
    <name evidence="5" type="primary">coaE</name>
    <name evidence="7" type="ORF">DBW92_00505</name>
</gene>
<evidence type="ECO:0000256" key="6">
    <source>
        <dbReference type="NCBIfam" id="TIGR00152"/>
    </source>
</evidence>
<dbReference type="Pfam" id="PF01121">
    <property type="entry name" value="CoaE"/>
    <property type="match status" value="1"/>
</dbReference>
<keyword evidence="2 5" id="KW-0547">Nucleotide-binding</keyword>
<dbReference type="HAMAP" id="MF_00376">
    <property type="entry name" value="Dephospho_CoA_kinase"/>
    <property type="match status" value="1"/>
</dbReference>
<comment type="caution">
    <text evidence="7">The sequence shown here is derived from an EMBL/GenBank/DDBJ whole genome shotgun (WGS) entry which is preliminary data.</text>
</comment>
<comment type="subcellular location">
    <subcellularLocation>
        <location evidence="5">Cytoplasm</location>
    </subcellularLocation>
</comment>
<comment type="pathway">
    <text evidence="5">Cofactor biosynthesis; coenzyme A biosynthesis; CoA from (R)-pantothenate: step 5/5.</text>
</comment>
<comment type="similarity">
    <text evidence="1 5">Belongs to the CoaE family.</text>
</comment>
<dbReference type="NCBIfam" id="TIGR00152">
    <property type="entry name" value="dephospho-CoA kinase"/>
    <property type="match status" value="1"/>
</dbReference>
<keyword evidence="5 7" id="KW-0418">Kinase</keyword>
<keyword evidence="3 5" id="KW-0067">ATP-binding</keyword>
<keyword evidence="4 5" id="KW-0173">Coenzyme A biosynthesis</keyword>
<dbReference type="GO" id="GO:0004140">
    <property type="term" value="F:dephospho-CoA kinase activity"/>
    <property type="evidence" value="ECO:0007669"/>
    <property type="project" value="UniProtKB-UniRule"/>
</dbReference>
<evidence type="ECO:0000313" key="8">
    <source>
        <dbReference type="Proteomes" id="UP000252915"/>
    </source>
</evidence>
<evidence type="ECO:0000256" key="3">
    <source>
        <dbReference type="ARBA" id="ARBA00022840"/>
    </source>
</evidence>